<feature type="compositionally biased region" description="Basic residues" evidence="12">
    <location>
        <begin position="1"/>
        <end position="10"/>
    </location>
</feature>
<dbReference type="SUPFAM" id="SSF52540">
    <property type="entry name" value="P-loop containing nucleoside triphosphate hydrolases"/>
    <property type="match status" value="1"/>
</dbReference>
<gene>
    <name evidence="14" type="ORF">A1O9_12329</name>
</gene>
<keyword evidence="6" id="KW-0067">ATP-binding</keyword>
<proteinExistence type="inferred from homology"/>
<evidence type="ECO:0000313" key="14">
    <source>
        <dbReference type="EMBL" id="KEF51694.1"/>
    </source>
</evidence>
<keyword evidence="5" id="KW-0547">Nucleotide-binding</keyword>
<evidence type="ECO:0000256" key="1">
    <source>
        <dbReference type="ARBA" id="ARBA00004123"/>
    </source>
</evidence>
<feature type="domain" description="DNA mismatch repair proteins mutS family" evidence="13">
    <location>
        <begin position="755"/>
        <end position="771"/>
    </location>
</feature>
<feature type="compositionally biased region" description="Polar residues" evidence="12">
    <location>
        <begin position="12"/>
        <end position="24"/>
    </location>
</feature>
<dbReference type="Gene3D" id="1.10.1420.10">
    <property type="match status" value="1"/>
</dbReference>
<dbReference type="STRING" id="1182545.A0A072NUY7"/>
<dbReference type="GO" id="GO:0140664">
    <property type="term" value="F:ATP-dependent DNA damage sensor activity"/>
    <property type="evidence" value="ECO:0007669"/>
    <property type="project" value="InterPro"/>
</dbReference>
<evidence type="ECO:0000256" key="12">
    <source>
        <dbReference type="SAM" id="MobiDB-lite"/>
    </source>
</evidence>
<dbReference type="InterPro" id="IPR027417">
    <property type="entry name" value="P-loop_NTPase"/>
</dbReference>
<dbReference type="GO" id="GO:0051026">
    <property type="term" value="P:chiasma assembly"/>
    <property type="evidence" value="ECO:0007669"/>
    <property type="project" value="TreeGrafter"/>
</dbReference>
<protein>
    <recommendedName>
        <fullName evidence="10">DNA mismatch repair protein MSH5</fullName>
    </recommendedName>
    <alternativeName>
        <fullName evidence="11">MutS protein homolog 5</fullName>
    </alternativeName>
</protein>
<dbReference type="GO" id="GO:0030983">
    <property type="term" value="F:mismatched DNA binding"/>
    <property type="evidence" value="ECO:0007669"/>
    <property type="project" value="InterPro"/>
</dbReference>
<comment type="caution">
    <text evidence="14">The sequence shown here is derived from an EMBL/GenBank/DDBJ whole genome shotgun (WGS) entry which is preliminary data.</text>
</comment>
<dbReference type="VEuPathDB" id="FungiDB:A1O9_12329"/>
<dbReference type="SUPFAM" id="SSF48334">
    <property type="entry name" value="DNA repair protein MutS, domain III"/>
    <property type="match status" value="1"/>
</dbReference>
<dbReference type="InterPro" id="IPR045076">
    <property type="entry name" value="MutS"/>
</dbReference>
<keyword evidence="9" id="KW-0469">Meiosis</keyword>
<dbReference type="RefSeq" id="XP_013254284.1">
    <property type="nucleotide sequence ID" value="XM_013398830.1"/>
</dbReference>
<dbReference type="HOGENOM" id="CLU_002472_8_0_1"/>
<dbReference type="FunFam" id="3.40.50.300:FF:001067">
    <property type="entry name" value="DNA mismatch repair protein MSH5"/>
    <property type="match status" value="1"/>
</dbReference>
<evidence type="ECO:0000259" key="13">
    <source>
        <dbReference type="PROSITE" id="PS00486"/>
    </source>
</evidence>
<keyword evidence="4" id="KW-0158">Chromosome</keyword>
<sequence length="946" mass="103703">MPPARSRRMIRGSSQTETPSSWSTSHRRSENPRPNRSPRSSASDPAHSRNGLPRPNIVSVQDANEDFMEQIIVAVDMRDTGTVGCAYYIASEERLLCMEEINGGGVDVVEKLKIDLQPTTLLLSTRSDSALNQINGHPRQRHSSLVKNDDGHNPLPYDLEIRPSAEFEFNSALNRLLALQFTLDPGKNVQFLVPGPPASYDQDLLPEDLGLSTRKGRFLQLSSYLNLDNRISLGCAGAIAGHLQRKRASEFLPDDPNANLVWRVTALDMFSLKDTMMINADSLASLQILQGESHPKTFNQGPGTSGTKESLSLFGLFQNHARTSQGKAALRRSFLRPTLNVDEIQGRLDFISVFVRPDNQTNCQKLSKSLSKVKNMRTTIVLLHKGIDGGRQKQSTFKGGVWSSLIEFCYHAIDVVETLGEVLGASQLPICARVFDTLDRFHMQRIGHIIFETVDLESSADQHRTVVKRGVNDQLDEVKNVYDGMDDMLSRKAIEIASLLPLGVNIALNVIYFPHLGFHLTVPLDKITGQAVYDGADLGWECMFTTTNQVYFKDSNTHEMDHDLGDLYAVICDYEIEIAHDLAQDILAHEKLLITVSDLCGELDCLLALAHAARQYKLTRPQITEENIIEIKGGRHLLHEMSVPAFVTNDTLLVGGGCGEDDAGSSAASSKTGPSMILLTGPNYSGKSVYQKQVALVVYMAHVGSYVPAACATIGITDKILTRIASRETVSKVQSAFMIDIQQTAIALSSCTRRSLVVIDEFGKGTDTCDGAGLAAGLFCHLLSLGPDAPKTVAATHFHEIFDLGLFDRFANVAFAHMEVRVSKQGDGYTAGKHDVEVAYLYNLHAGKSDLSYGAQCAALNGVPVEVVERAAQLARMSGRGEDLVTTCSTLSERDGEELWDAESAARKFLSMRFDEKMVEVELMGALDSMLGPVDEEPDELSVLAS</sequence>
<feature type="region of interest" description="Disordered" evidence="12">
    <location>
        <begin position="1"/>
        <end position="57"/>
    </location>
</feature>
<dbReference type="InterPro" id="IPR000432">
    <property type="entry name" value="DNA_mismatch_repair_MutS_C"/>
</dbReference>
<evidence type="ECO:0000256" key="11">
    <source>
        <dbReference type="ARBA" id="ARBA00077470"/>
    </source>
</evidence>
<reference evidence="14 15" key="1">
    <citation type="submission" date="2013-03" db="EMBL/GenBank/DDBJ databases">
        <title>The Genome Sequence of Exophiala aquamarina CBS 119918.</title>
        <authorList>
            <consortium name="The Broad Institute Genomics Platform"/>
            <person name="Cuomo C."/>
            <person name="de Hoog S."/>
            <person name="Gorbushina A."/>
            <person name="Walker B."/>
            <person name="Young S.K."/>
            <person name="Zeng Q."/>
            <person name="Gargeya S."/>
            <person name="Fitzgerald M."/>
            <person name="Haas B."/>
            <person name="Abouelleil A."/>
            <person name="Allen A.W."/>
            <person name="Alvarado L."/>
            <person name="Arachchi H.M."/>
            <person name="Berlin A.M."/>
            <person name="Chapman S.B."/>
            <person name="Gainer-Dewar J."/>
            <person name="Goldberg J."/>
            <person name="Griggs A."/>
            <person name="Gujja S."/>
            <person name="Hansen M."/>
            <person name="Howarth C."/>
            <person name="Imamovic A."/>
            <person name="Ireland A."/>
            <person name="Larimer J."/>
            <person name="McCowan C."/>
            <person name="Murphy C."/>
            <person name="Pearson M."/>
            <person name="Poon T.W."/>
            <person name="Priest M."/>
            <person name="Roberts A."/>
            <person name="Saif S."/>
            <person name="Shea T."/>
            <person name="Sisk P."/>
            <person name="Sykes S."/>
            <person name="Wortman J."/>
            <person name="Nusbaum C."/>
            <person name="Birren B."/>
        </authorList>
    </citation>
    <scope>NUCLEOTIDE SEQUENCE [LARGE SCALE GENOMIC DNA]</scope>
    <source>
        <strain evidence="14 15">CBS 119918</strain>
    </source>
</reference>
<evidence type="ECO:0000256" key="6">
    <source>
        <dbReference type="ARBA" id="ARBA00022840"/>
    </source>
</evidence>
<dbReference type="EMBL" id="AMGV01000022">
    <property type="protein sequence ID" value="KEF51694.1"/>
    <property type="molecule type" value="Genomic_DNA"/>
</dbReference>
<dbReference type="PROSITE" id="PS00486">
    <property type="entry name" value="DNA_MISMATCH_REPAIR_2"/>
    <property type="match status" value="1"/>
</dbReference>
<name>A0A072NUY7_9EURO</name>
<evidence type="ECO:0000256" key="2">
    <source>
        <dbReference type="ARBA" id="ARBA00004286"/>
    </source>
</evidence>
<dbReference type="GO" id="GO:0005694">
    <property type="term" value="C:chromosome"/>
    <property type="evidence" value="ECO:0007669"/>
    <property type="project" value="UniProtKB-SubCell"/>
</dbReference>
<keyword evidence="7" id="KW-0238">DNA-binding</keyword>
<dbReference type="Gene3D" id="3.40.50.300">
    <property type="entry name" value="P-loop containing nucleotide triphosphate hydrolases"/>
    <property type="match status" value="1"/>
</dbReference>
<evidence type="ECO:0000256" key="7">
    <source>
        <dbReference type="ARBA" id="ARBA00023125"/>
    </source>
</evidence>
<comment type="subcellular location">
    <subcellularLocation>
        <location evidence="2">Chromosome</location>
    </subcellularLocation>
    <subcellularLocation>
        <location evidence="1">Nucleus</location>
    </subcellularLocation>
</comment>
<dbReference type="SMART" id="SM00534">
    <property type="entry name" value="MUTSac"/>
    <property type="match status" value="1"/>
</dbReference>
<keyword evidence="8" id="KW-0539">Nucleus</keyword>
<dbReference type="InterPro" id="IPR007696">
    <property type="entry name" value="DNA_mismatch_repair_MutS_core"/>
</dbReference>
<organism evidence="14 15">
    <name type="scientific">Exophiala aquamarina CBS 119918</name>
    <dbReference type="NCBI Taxonomy" id="1182545"/>
    <lineage>
        <taxon>Eukaryota</taxon>
        <taxon>Fungi</taxon>
        <taxon>Dikarya</taxon>
        <taxon>Ascomycota</taxon>
        <taxon>Pezizomycotina</taxon>
        <taxon>Eurotiomycetes</taxon>
        <taxon>Chaetothyriomycetidae</taxon>
        <taxon>Chaetothyriales</taxon>
        <taxon>Herpotrichiellaceae</taxon>
        <taxon>Exophiala</taxon>
    </lineage>
</organism>
<dbReference type="Pfam" id="PF05192">
    <property type="entry name" value="MutS_III"/>
    <property type="match status" value="1"/>
</dbReference>
<dbReference type="OrthoDB" id="29596at2759"/>
<dbReference type="SMART" id="SM00533">
    <property type="entry name" value="MUTSd"/>
    <property type="match status" value="1"/>
</dbReference>
<dbReference type="PANTHER" id="PTHR11361">
    <property type="entry name" value="DNA MISMATCH REPAIR PROTEIN MUTS FAMILY MEMBER"/>
    <property type="match status" value="1"/>
</dbReference>
<dbReference type="GeneID" id="25287223"/>
<keyword evidence="15" id="KW-1185">Reference proteome</keyword>
<feature type="compositionally biased region" description="Low complexity" evidence="12">
    <location>
        <begin position="34"/>
        <end position="49"/>
    </location>
</feature>
<evidence type="ECO:0000256" key="4">
    <source>
        <dbReference type="ARBA" id="ARBA00022454"/>
    </source>
</evidence>
<dbReference type="AlphaFoldDB" id="A0A072NUY7"/>
<evidence type="ECO:0000256" key="8">
    <source>
        <dbReference type="ARBA" id="ARBA00023242"/>
    </source>
</evidence>
<dbReference type="CDD" id="cd03281">
    <property type="entry name" value="ABC_MSH5_euk"/>
    <property type="match status" value="1"/>
</dbReference>
<evidence type="ECO:0000256" key="3">
    <source>
        <dbReference type="ARBA" id="ARBA00006271"/>
    </source>
</evidence>
<evidence type="ECO:0000256" key="9">
    <source>
        <dbReference type="ARBA" id="ARBA00023254"/>
    </source>
</evidence>
<dbReference type="GO" id="GO:0006298">
    <property type="term" value="P:mismatch repair"/>
    <property type="evidence" value="ECO:0007669"/>
    <property type="project" value="InterPro"/>
</dbReference>
<dbReference type="GO" id="GO:0005524">
    <property type="term" value="F:ATP binding"/>
    <property type="evidence" value="ECO:0007669"/>
    <property type="project" value="UniProtKB-KW"/>
</dbReference>
<comment type="similarity">
    <text evidence="3">Belongs to the DNA mismatch repair MutS family.</text>
</comment>
<accession>A0A072NUY7</accession>
<dbReference type="Proteomes" id="UP000027920">
    <property type="component" value="Unassembled WGS sequence"/>
</dbReference>
<evidence type="ECO:0000256" key="5">
    <source>
        <dbReference type="ARBA" id="ARBA00022741"/>
    </source>
</evidence>
<evidence type="ECO:0000256" key="10">
    <source>
        <dbReference type="ARBA" id="ARBA00073549"/>
    </source>
</evidence>
<dbReference type="GO" id="GO:0005634">
    <property type="term" value="C:nucleus"/>
    <property type="evidence" value="ECO:0007669"/>
    <property type="project" value="UniProtKB-SubCell"/>
</dbReference>
<evidence type="ECO:0000313" key="15">
    <source>
        <dbReference type="Proteomes" id="UP000027920"/>
    </source>
</evidence>
<dbReference type="Pfam" id="PF00488">
    <property type="entry name" value="MutS_V"/>
    <property type="match status" value="1"/>
</dbReference>
<dbReference type="InterPro" id="IPR036187">
    <property type="entry name" value="DNA_mismatch_repair_MutS_sf"/>
</dbReference>
<dbReference type="PANTHER" id="PTHR11361:SF20">
    <property type="entry name" value="MUTS PROTEIN HOMOLOG 5"/>
    <property type="match status" value="1"/>
</dbReference>